<keyword evidence="2" id="KW-0472">Membrane</keyword>
<feature type="transmembrane region" description="Helical" evidence="2">
    <location>
        <begin position="63"/>
        <end position="87"/>
    </location>
</feature>
<evidence type="ECO:0000256" key="2">
    <source>
        <dbReference type="SAM" id="Phobius"/>
    </source>
</evidence>
<evidence type="ECO:0000313" key="3">
    <source>
        <dbReference type="EMBL" id="MFC1850504.1"/>
    </source>
</evidence>
<organism evidence="3 4">
    <name type="scientific">candidate division CSSED10-310 bacterium</name>
    <dbReference type="NCBI Taxonomy" id="2855610"/>
    <lineage>
        <taxon>Bacteria</taxon>
        <taxon>Bacteria division CSSED10-310</taxon>
    </lineage>
</organism>
<reference evidence="3 4" key="1">
    <citation type="submission" date="2024-09" db="EMBL/GenBank/DDBJ databases">
        <title>Laminarin stimulates single cell rates of sulfate reduction while oxygen inhibits transcriptomic activity in coastal marine sediment.</title>
        <authorList>
            <person name="Lindsay M."/>
            <person name="Orcutt B."/>
            <person name="Emerson D."/>
            <person name="Stepanauskas R."/>
            <person name="D'Angelo T."/>
        </authorList>
    </citation>
    <scope>NUCLEOTIDE SEQUENCE [LARGE SCALE GENOMIC DNA]</scope>
    <source>
        <strain evidence="3">SAG AM-311-K15</strain>
    </source>
</reference>
<dbReference type="EMBL" id="JBHPBY010000103">
    <property type="protein sequence ID" value="MFC1850504.1"/>
    <property type="molecule type" value="Genomic_DNA"/>
</dbReference>
<dbReference type="InterPro" id="IPR019277">
    <property type="entry name" value="DUF2304"/>
</dbReference>
<keyword evidence="2" id="KW-0812">Transmembrane</keyword>
<feature type="transmembrane region" description="Helical" evidence="2">
    <location>
        <begin position="36"/>
        <end position="57"/>
    </location>
</feature>
<feature type="compositionally biased region" description="Basic and acidic residues" evidence="1">
    <location>
        <begin position="120"/>
        <end position="132"/>
    </location>
</feature>
<comment type="caution">
    <text evidence="3">The sequence shown here is derived from an EMBL/GenBank/DDBJ whole genome shotgun (WGS) entry which is preliminary data.</text>
</comment>
<gene>
    <name evidence="3" type="ORF">ACFL27_09965</name>
</gene>
<sequence>MTLQQKVFAVLISFSIFVTIIYLVKKGKLREEYSWLWLLTGVILLVLVLRYDFLLFLTKMIGAVLPTTTLFIFGIIFVMLLSLHFAIKISLLTEQVKNLGQKVSLLQVQQDQAQSTAGSKTDDEIFEDNRNQ</sequence>
<name>A0ABV6YWC1_UNCC1</name>
<proteinExistence type="predicted"/>
<feature type="transmembrane region" description="Helical" evidence="2">
    <location>
        <begin position="6"/>
        <end position="24"/>
    </location>
</feature>
<keyword evidence="2" id="KW-1133">Transmembrane helix</keyword>
<evidence type="ECO:0000313" key="4">
    <source>
        <dbReference type="Proteomes" id="UP001594351"/>
    </source>
</evidence>
<dbReference type="Pfam" id="PF10066">
    <property type="entry name" value="DUF2304"/>
    <property type="match status" value="1"/>
</dbReference>
<feature type="region of interest" description="Disordered" evidence="1">
    <location>
        <begin position="112"/>
        <end position="132"/>
    </location>
</feature>
<keyword evidence="4" id="KW-1185">Reference proteome</keyword>
<dbReference type="Proteomes" id="UP001594351">
    <property type="component" value="Unassembled WGS sequence"/>
</dbReference>
<evidence type="ECO:0000256" key="1">
    <source>
        <dbReference type="SAM" id="MobiDB-lite"/>
    </source>
</evidence>
<accession>A0ABV6YWC1</accession>
<protein>
    <submittedName>
        <fullName evidence="3">DUF2304 domain-containing protein</fullName>
    </submittedName>
</protein>